<comment type="caution">
    <text evidence="1">The sequence shown here is derived from an EMBL/GenBank/DDBJ whole genome shotgun (WGS) entry which is preliminary data.</text>
</comment>
<gene>
    <name evidence="1" type="ORF">LCGC14_2196130</name>
</gene>
<reference evidence="1" key="1">
    <citation type="journal article" date="2015" name="Nature">
        <title>Complex archaea that bridge the gap between prokaryotes and eukaryotes.</title>
        <authorList>
            <person name="Spang A."/>
            <person name="Saw J.H."/>
            <person name="Jorgensen S.L."/>
            <person name="Zaremba-Niedzwiedzka K."/>
            <person name="Martijn J."/>
            <person name="Lind A.E."/>
            <person name="van Eijk R."/>
            <person name="Schleper C."/>
            <person name="Guy L."/>
            <person name="Ettema T.J."/>
        </authorList>
    </citation>
    <scope>NUCLEOTIDE SEQUENCE</scope>
</reference>
<dbReference type="AlphaFoldDB" id="A0A0F9FVJ6"/>
<protein>
    <submittedName>
        <fullName evidence="1">Uncharacterized protein</fullName>
    </submittedName>
</protein>
<accession>A0A0F9FVJ6</accession>
<organism evidence="1">
    <name type="scientific">marine sediment metagenome</name>
    <dbReference type="NCBI Taxonomy" id="412755"/>
    <lineage>
        <taxon>unclassified sequences</taxon>
        <taxon>metagenomes</taxon>
        <taxon>ecological metagenomes</taxon>
    </lineage>
</organism>
<evidence type="ECO:0000313" key="1">
    <source>
        <dbReference type="EMBL" id="KKL61350.1"/>
    </source>
</evidence>
<sequence length="104" mass="13152">MKVYCEDCEHYQKLTDIRFGELTNPHCWHIKNAEMNKERNKKYPDRIQGMWAYIDYIIDVYDFKRKPKEINKDNDCSWFEMTKCKWWQWKKRKRFELRYSLQKA</sequence>
<name>A0A0F9FVJ6_9ZZZZ</name>
<proteinExistence type="predicted"/>
<dbReference type="EMBL" id="LAZR01028847">
    <property type="protein sequence ID" value="KKL61350.1"/>
    <property type="molecule type" value="Genomic_DNA"/>
</dbReference>